<gene>
    <name evidence="3" type="ORF">BHM03_00000061</name>
</gene>
<feature type="region of interest" description="Disordered" evidence="2">
    <location>
        <begin position="478"/>
        <end position="503"/>
    </location>
</feature>
<feature type="coiled-coil region" evidence="1">
    <location>
        <begin position="310"/>
        <end position="355"/>
    </location>
</feature>
<keyword evidence="1" id="KW-0175">Coiled coil</keyword>
<reference evidence="3" key="1">
    <citation type="journal article" date="2018" name="Data Brief">
        <title>Genome sequence data from 17 accessions of Ensete ventricosum, a staple food crop for millions in Ethiopia.</title>
        <authorList>
            <person name="Yemataw Z."/>
            <person name="Muzemil S."/>
            <person name="Ambachew D."/>
            <person name="Tripathi L."/>
            <person name="Tesfaye K."/>
            <person name="Chala A."/>
            <person name="Farbos A."/>
            <person name="O'Neill P."/>
            <person name="Moore K."/>
            <person name="Grant M."/>
            <person name="Studholme D.J."/>
        </authorList>
    </citation>
    <scope>NUCLEOTIDE SEQUENCE [LARGE SCALE GENOMIC DNA]</scope>
    <source>
        <tissue evidence="3">Leaf</tissue>
    </source>
</reference>
<feature type="region of interest" description="Disordered" evidence="2">
    <location>
        <begin position="60"/>
        <end position="118"/>
    </location>
</feature>
<evidence type="ECO:0000256" key="1">
    <source>
        <dbReference type="SAM" id="Coils"/>
    </source>
</evidence>
<dbReference type="Proteomes" id="UP000290560">
    <property type="component" value="Unassembled WGS sequence"/>
</dbReference>
<dbReference type="Pfam" id="PF07795">
    <property type="entry name" value="DUF1635"/>
    <property type="match status" value="1"/>
</dbReference>
<evidence type="ECO:0000256" key="2">
    <source>
        <dbReference type="SAM" id="MobiDB-lite"/>
    </source>
</evidence>
<feature type="compositionally biased region" description="Pro residues" evidence="2">
    <location>
        <begin position="60"/>
        <end position="72"/>
    </location>
</feature>
<protein>
    <submittedName>
        <fullName evidence="3">Uncharacterized protein</fullName>
    </submittedName>
</protein>
<sequence length="721" mass="78758">MGSSRILGRTSEVETVAGGEGDLHEMGVLQLAIPGEVVHHGDPPRLRLLPHLGPLGTRLPVPPLPQGLPPPSRGSRRHCDTTGSGAQRGEPMEGVVEREGWRRGEWEGKDGGKGLERRDAGGFKWGMCRGQEETTKDASWAHSNPGCARKPVGSSEPVRVAAHFVLHAAAEDGLIVYFKERVERLGGSIWSTYSCQEKGRTRGWLCGVKRGRVTLIHRHRKRRWSPALQRRLVSADKEYSRHEWRRRGAVVDFMELGVDRCALAEVTMDAGLASGLCFHEPSVSSLKLSILFEQSTEGLEHELLCVTLELESLRANAKEEIRRREEDINQLIQRIELITHERDAARDQLQLLLDKITQANTGELTPMLPGSLQPDSSQMRQTGATSNITESDSLSGTRTHNSHSIVAFPESPSVKTANTCNMLTVQQRSSPANNSTADRASVTINSLATNKPLPQKGKLLQAVFEAGPTLQTLLLAGSLPRWRNPPPPPPPPQPFQGPTPGVQAQTASLLTPKTVPNPNSSARSSPNLINHEKSDGASIVYVQATLNSQGDAMKRQPPTSPCFISHDSMNMKRQKTQCTGPRLSGHLETDQLLSAVGEGALVPARPATKTEDLAAYNTVERSTDRSIERERETSAAADEARADGMAKVVAGETCDFPVALGATSLIAPESVWLGSVCLRQLVRVDWEAQEKSTMPAQECTMIGSTWERDLSSSFSRFAERY</sequence>
<proteinExistence type="predicted"/>
<dbReference type="EMBL" id="KV875440">
    <property type="protein sequence ID" value="RZR70455.1"/>
    <property type="molecule type" value="Genomic_DNA"/>
</dbReference>
<dbReference type="InterPro" id="IPR012862">
    <property type="entry name" value="DUF1635"/>
</dbReference>
<feature type="region of interest" description="Disordered" evidence="2">
    <location>
        <begin position="1"/>
        <end position="21"/>
    </location>
</feature>
<dbReference type="PANTHER" id="PTHR33431">
    <property type="entry name" value="ENABLED-LIKE PROTEIN (DUF1635)"/>
    <property type="match status" value="1"/>
</dbReference>
<evidence type="ECO:0000313" key="3">
    <source>
        <dbReference type="EMBL" id="RZR70455.1"/>
    </source>
</evidence>
<feature type="compositionally biased region" description="Pro residues" evidence="2">
    <location>
        <begin position="483"/>
        <end position="497"/>
    </location>
</feature>
<feature type="compositionally biased region" description="Low complexity" evidence="2">
    <location>
        <begin position="516"/>
        <end position="527"/>
    </location>
</feature>
<feature type="compositionally biased region" description="Basic and acidic residues" evidence="2">
    <location>
        <begin position="95"/>
        <end position="118"/>
    </location>
</feature>
<feature type="region of interest" description="Disordered" evidence="2">
    <location>
        <begin position="363"/>
        <end position="400"/>
    </location>
</feature>
<dbReference type="PANTHER" id="PTHR33431:SF12">
    <property type="entry name" value="HIGH MOBILITY GROUP BOX PROTEIN, PUTATIVE (DUF1635)-RELATED"/>
    <property type="match status" value="1"/>
</dbReference>
<organism evidence="3">
    <name type="scientific">Ensete ventricosum</name>
    <name type="common">Abyssinian banana</name>
    <name type="synonym">Musa ensete</name>
    <dbReference type="NCBI Taxonomy" id="4639"/>
    <lineage>
        <taxon>Eukaryota</taxon>
        <taxon>Viridiplantae</taxon>
        <taxon>Streptophyta</taxon>
        <taxon>Embryophyta</taxon>
        <taxon>Tracheophyta</taxon>
        <taxon>Spermatophyta</taxon>
        <taxon>Magnoliopsida</taxon>
        <taxon>Liliopsida</taxon>
        <taxon>Zingiberales</taxon>
        <taxon>Musaceae</taxon>
        <taxon>Ensete</taxon>
    </lineage>
</organism>
<feature type="compositionally biased region" description="Polar residues" evidence="2">
    <location>
        <begin position="373"/>
        <end position="400"/>
    </location>
</feature>
<feature type="region of interest" description="Disordered" evidence="2">
    <location>
        <begin position="510"/>
        <end position="529"/>
    </location>
</feature>
<accession>A0A444G6T6</accession>
<name>A0A444G6T6_ENSVE</name>
<dbReference type="AlphaFoldDB" id="A0A444G6T6"/>